<keyword evidence="1" id="KW-0472">Membrane</keyword>
<evidence type="ECO:0000256" key="1">
    <source>
        <dbReference type="SAM" id="Phobius"/>
    </source>
</evidence>
<keyword evidence="1" id="KW-0812">Transmembrane</keyword>
<comment type="caution">
    <text evidence="2">The sequence shown here is derived from an EMBL/GenBank/DDBJ whole genome shotgun (WGS) entry which is preliminary data.</text>
</comment>
<feature type="transmembrane region" description="Helical" evidence="1">
    <location>
        <begin position="6"/>
        <end position="30"/>
    </location>
</feature>
<evidence type="ECO:0000313" key="3">
    <source>
        <dbReference type="Proteomes" id="UP000229385"/>
    </source>
</evidence>
<proteinExistence type="predicted"/>
<name>A0A2M7XEA5_9BACT</name>
<sequence length="77" mass="8111">MTLVGILTFIGWVFTLTPLLIVIGVSAVMIKGAAGDDDLIMALTMLGITIFVIGVILLILVYLSGMFEQGGALTLLQ</sequence>
<organism evidence="2 3">
    <name type="scientific">Candidatus Uhrbacteria bacterium CG_4_9_14_3_um_filter_50_9</name>
    <dbReference type="NCBI Taxonomy" id="1975035"/>
    <lineage>
        <taxon>Bacteria</taxon>
        <taxon>Candidatus Uhriibacteriota</taxon>
    </lineage>
</organism>
<dbReference type="AlphaFoldDB" id="A0A2M7XEA5"/>
<feature type="transmembrane region" description="Helical" evidence="1">
    <location>
        <begin position="42"/>
        <end position="63"/>
    </location>
</feature>
<dbReference type="EMBL" id="PFWU01000012">
    <property type="protein sequence ID" value="PJA46046.1"/>
    <property type="molecule type" value="Genomic_DNA"/>
</dbReference>
<reference evidence="3" key="1">
    <citation type="submission" date="2017-09" db="EMBL/GenBank/DDBJ databases">
        <title>Depth-based differentiation of microbial function through sediment-hosted aquifers and enrichment of novel symbionts in the deep terrestrial subsurface.</title>
        <authorList>
            <person name="Probst A.J."/>
            <person name="Ladd B."/>
            <person name="Jarett J.K."/>
            <person name="Geller-Mcgrath D.E."/>
            <person name="Sieber C.M.K."/>
            <person name="Emerson J.B."/>
            <person name="Anantharaman K."/>
            <person name="Thomas B.C."/>
            <person name="Malmstrom R."/>
            <person name="Stieglmeier M."/>
            <person name="Klingl A."/>
            <person name="Woyke T."/>
            <person name="Ryan C.M."/>
            <person name="Banfield J.F."/>
        </authorList>
    </citation>
    <scope>NUCLEOTIDE SEQUENCE [LARGE SCALE GENOMIC DNA]</scope>
</reference>
<protein>
    <submittedName>
        <fullName evidence="2">Uncharacterized protein</fullName>
    </submittedName>
</protein>
<gene>
    <name evidence="2" type="ORF">CO174_01085</name>
</gene>
<evidence type="ECO:0000313" key="2">
    <source>
        <dbReference type="EMBL" id="PJA46046.1"/>
    </source>
</evidence>
<accession>A0A2M7XEA5</accession>
<dbReference type="Proteomes" id="UP000229385">
    <property type="component" value="Unassembled WGS sequence"/>
</dbReference>
<keyword evidence="1" id="KW-1133">Transmembrane helix</keyword>